<feature type="binding site" description="axial binding residue" evidence="6">
    <location>
        <position position="446"/>
    </location>
    <ligand>
        <name>heme</name>
        <dbReference type="ChEBI" id="CHEBI:30413"/>
    </ligand>
    <ligandPart>
        <name>Fe</name>
        <dbReference type="ChEBI" id="CHEBI:18248"/>
    </ligandPart>
</feature>
<dbReference type="GO" id="GO:0005506">
    <property type="term" value="F:iron ion binding"/>
    <property type="evidence" value="ECO:0007669"/>
    <property type="project" value="InterPro"/>
</dbReference>
<dbReference type="GO" id="GO:0020037">
    <property type="term" value="F:heme binding"/>
    <property type="evidence" value="ECO:0007669"/>
    <property type="project" value="InterPro"/>
</dbReference>
<organism evidence="7 8">
    <name type="scientific">Lojkania enalia</name>
    <dbReference type="NCBI Taxonomy" id="147567"/>
    <lineage>
        <taxon>Eukaryota</taxon>
        <taxon>Fungi</taxon>
        <taxon>Dikarya</taxon>
        <taxon>Ascomycota</taxon>
        <taxon>Pezizomycotina</taxon>
        <taxon>Dothideomycetes</taxon>
        <taxon>Pleosporomycetidae</taxon>
        <taxon>Pleosporales</taxon>
        <taxon>Pleosporales incertae sedis</taxon>
        <taxon>Lojkania</taxon>
    </lineage>
</organism>
<dbReference type="CDD" id="cd11058">
    <property type="entry name" value="CYP60B-like"/>
    <property type="match status" value="1"/>
</dbReference>
<dbReference type="InterPro" id="IPR002401">
    <property type="entry name" value="Cyt_P450_E_grp-I"/>
</dbReference>
<dbReference type="PRINTS" id="PR00463">
    <property type="entry name" value="EP450I"/>
</dbReference>
<dbReference type="PRINTS" id="PR00385">
    <property type="entry name" value="P450"/>
</dbReference>
<reference evidence="8" key="1">
    <citation type="journal article" date="2020" name="Stud. Mycol.">
        <title>101 Dothideomycetes genomes: A test case for predicting lifestyles and emergence of pathogens.</title>
        <authorList>
            <person name="Haridas S."/>
            <person name="Albert R."/>
            <person name="Binder M."/>
            <person name="Bloem J."/>
            <person name="LaButti K."/>
            <person name="Salamov A."/>
            <person name="Andreopoulos B."/>
            <person name="Baker S."/>
            <person name="Barry K."/>
            <person name="Bills G."/>
            <person name="Bluhm B."/>
            <person name="Cannon C."/>
            <person name="Castanera R."/>
            <person name="Culley D."/>
            <person name="Daum C."/>
            <person name="Ezra D."/>
            <person name="Gonzalez J."/>
            <person name="Henrissat B."/>
            <person name="Kuo A."/>
            <person name="Liang C."/>
            <person name="Lipzen A."/>
            <person name="Lutzoni F."/>
            <person name="Magnuson J."/>
            <person name="Mondo S."/>
            <person name="Nolan M."/>
            <person name="Ohm R."/>
            <person name="Pangilinan J."/>
            <person name="Park H.-J."/>
            <person name="Ramirez L."/>
            <person name="Alfaro M."/>
            <person name="Sun H."/>
            <person name="Tritt A."/>
            <person name="Yoshinaga Y."/>
            <person name="Zwiers L.-H."/>
            <person name="Turgeon B."/>
            <person name="Goodwin S."/>
            <person name="Spatafora J."/>
            <person name="Crous P."/>
            <person name="Grigoriev I."/>
        </authorList>
    </citation>
    <scope>NUCLEOTIDE SEQUENCE [LARGE SCALE GENOMIC DNA]</scope>
    <source>
        <strain evidence="8">CBS 304.66</strain>
    </source>
</reference>
<proteinExistence type="inferred from homology"/>
<dbReference type="AlphaFoldDB" id="A0A9P4K4J2"/>
<keyword evidence="4 6" id="KW-0479">Metal-binding</keyword>
<sequence length="501" mass="57032">MSSPTQLVLYAILALTILHRLHRVITLLYLSPLRSIPGPVLWSISRLPFQISMLRGDIHLQMLSLHKKFGSVVRVGPNQLAFFTAQSWRDIYGRVGDRSFGKERLYYEPPVNGVDHLLSAVRDGDHARQRRLMAGAFTGEALRAQEPLILSYIDTLIQRLKIQSGNDPLDLGAWFNYATFDVTGDLMFGESFGCLREGVLHEWIRLAFGAIKALTWIGVVKQFPAARWLLVRFIPRRVLRMGEDHFRLAAAKADRRIEMGTQRPDFMSWILKNGICEEGVRSKELEREKVMTREEIRSNAYIMIIAGSETSATALSGISYYLCKNRTVLDKLATEIRGAFADDADITFEATSNLTYLNAVIEEGLRMYPPVPHALHRLPPPGGETVDGYFVPEGTSVATHHYATYHSPHNFTLPDEFIPERWLGDSRFPNDELDAVQAFQLGPRGCLGKALGYAEIRTILSKLLFNFDISLCQESEIWVDQKVYYLWDKRPLMMNLRKRVE</sequence>
<evidence type="ECO:0000256" key="5">
    <source>
        <dbReference type="ARBA" id="ARBA00023004"/>
    </source>
</evidence>
<dbReference type="GO" id="GO:0016705">
    <property type="term" value="F:oxidoreductase activity, acting on paired donors, with incorporation or reduction of molecular oxygen"/>
    <property type="evidence" value="ECO:0007669"/>
    <property type="project" value="InterPro"/>
</dbReference>
<dbReference type="Gene3D" id="1.10.630.10">
    <property type="entry name" value="Cytochrome P450"/>
    <property type="match status" value="1"/>
</dbReference>
<dbReference type="GO" id="GO:0004497">
    <property type="term" value="F:monooxygenase activity"/>
    <property type="evidence" value="ECO:0007669"/>
    <property type="project" value="InterPro"/>
</dbReference>
<dbReference type="InterPro" id="IPR050121">
    <property type="entry name" value="Cytochrome_P450_monoxygenase"/>
</dbReference>
<dbReference type="PANTHER" id="PTHR24305">
    <property type="entry name" value="CYTOCHROME P450"/>
    <property type="match status" value="1"/>
</dbReference>
<dbReference type="Pfam" id="PF00067">
    <property type="entry name" value="p450"/>
    <property type="match status" value="1"/>
</dbReference>
<evidence type="ECO:0000256" key="4">
    <source>
        <dbReference type="ARBA" id="ARBA00022723"/>
    </source>
</evidence>
<dbReference type="InterPro" id="IPR036396">
    <property type="entry name" value="Cyt_P450_sf"/>
</dbReference>
<evidence type="ECO:0000256" key="1">
    <source>
        <dbReference type="ARBA" id="ARBA00001971"/>
    </source>
</evidence>
<keyword evidence="3 6" id="KW-0349">Heme</keyword>
<comment type="caution">
    <text evidence="7">The sequence shown here is derived from an EMBL/GenBank/DDBJ whole genome shotgun (WGS) entry which is preliminary data.</text>
</comment>
<evidence type="ECO:0000313" key="8">
    <source>
        <dbReference type="Proteomes" id="UP000800093"/>
    </source>
</evidence>
<keyword evidence="5 6" id="KW-0408">Iron</keyword>
<dbReference type="EMBL" id="ML986658">
    <property type="protein sequence ID" value="KAF2261395.1"/>
    <property type="molecule type" value="Genomic_DNA"/>
</dbReference>
<dbReference type="OrthoDB" id="1470350at2759"/>
<evidence type="ECO:0000256" key="2">
    <source>
        <dbReference type="ARBA" id="ARBA00010617"/>
    </source>
</evidence>
<dbReference type="Proteomes" id="UP000800093">
    <property type="component" value="Unassembled WGS sequence"/>
</dbReference>
<dbReference type="SUPFAM" id="SSF48264">
    <property type="entry name" value="Cytochrome P450"/>
    <property type="match status" value="1"/>
</dbReference>
<accession>A0A9P4K4J2</accession>
<name>A0A9P4K4J2_9PLEO</name>
<keyword evidence="8" id="KW-1185">Reference proteome</keyword>
<dbReference type="InterPro" id="IPR001128">
    <property type="entry name" value="Cyt_P450"/>
</dbReference>
<comment type="similarity">
    <text evidence="2">Belongs to the cytochrome P450 family.</text>
</comment>
<evidence type="ECO:0000313" key="7">
    <source>
        <dbReference type="EMBL" id="KAF2261395.1"/>
    </source>
</evidence>
<evidence type="ECO:0000256" key="3">
    <source>
        <dbReference type="ARBA" id="ARBA00022617"/>
    </source>
</evidence>
<gene>
    <name evidence="7" type="ORF">CC78DRAFT_561776</name>
</gene>
<protein>
    <submittedName>
        <fullName evidence="7">Benzoate 4-monooxygenase cytochrome P450</fullName>
    </submittedName>
</protein>
<dbReference type="PANTHER" id="PTHR24305:SF210">
    <property type="entry name" value="CYTOCHROME P450 MONOOXYGENASE ASQL-RELATED"/>
    <property type="match status" value="1"/>
</dbReference>
<comment type="cofactor">
    <cofactor evidence="1 6">
        <name>heme</name>
        <dbReference type="ChEBI" id="CHEBI:30413"/>
    </cofactor>
</comment>
<evidence type="ECO:0000256" key="6">
    <source>
        <dbReference type="PIRSR" id="PIRSR602401-1"/>
    </source>
</evidence>